<dbReference type="SUPFAM" id="SSF54637">
    <property type="entry name" value="Thioesterase/thiol ester dehydrase-isomerase"/>
    <property type="match status" value="1"/>
</dbReference>
<evidence type="ECO:0008006" key="3">
    <source>
        <dbReference type="Google" id="ProtNLM"/>
    </source>
</evidence>
<dbReference type="AlphaFoldDB" id="A0A2G8RDV3"/>
<dbReference type="Pfam" id="PF13279">
    <property type="entry name" value="4HBT_2"/>
    <property type="match status" value="1"/>
</dbReference>
<dbReference type="InterPro" id="IPR029069">
    <property type="entry name" value="HotDog_dom_sf"/>
</dbReference>
<accession>A0A2G8RDV3</accession>
<name>A0A2G8RDV3_9RHOB</name>
<reference evidence="1 2" key="1">
    <citation type="submission" date="2013-09" db="EMBL/GenBank/DDBJ databases">
        <title>Genome sequencing of Phaeobacter antarcticus sp. nov. SM1211.</title>
        <authorList>
            <person name="Zhang X.-Y."/>
            <person name="Liu C."/>
            <person name="Chen X.-L."/>
            <person name="Xie B.-B."/>
            <person name="Qin Q.-L."/>
            <person name="Rong J.-C."/>
            <person name="Zhang Y.-Z."/>
        </authorList>
    </citation>
    <scope>NUCLEOTIDE SEQUENCE [LARGE SCALE GENOMIC DNA]</scope>
    <source>
        <strain evidence="1 2">SM1211</strain>
    </source>
</reference>
<comment type="caution">
    <text evidence="1">The sequence shown here is derived from an EMBL/GenBank/DDBJ whole genome shotgun (WGS) entry which is preliminary data.</text>
</comment>
<proteinExistence type="predicted"/>
<dbReference type="CDD" id="cd00586">
    <property type="entry name" value="4HBT"/>
    <property type="match status" value="1"/>
</dbReference>
<sequence length="147" mass="16556">MSEVFTIRRQVEFNHCDPAGIVFYPRYFEMISALVERFFADGMCFGWAEMGRTDGGMGTPMGDIHVRFQNPSRLEDWLDLSLAVKRLGRASVSFDITCVCKSQARFNCEATVVYASLVGAKAAPWPDALRADMIRYLTPSETQQTPL</sequence>
<protein>
    <recommendedName>
        <fullName evidence="3">Thioesterase domain-containing protein</fullName>
    </recommendedName>
</protein>
<dbReference type="Gene3D" id="3.10.129.10">
    <property type="entry name" value="Hotdog Thioesterase"/>
    <property type="match status" value="1"/>
</dbReference>
<evidence type="ECO:0000313" key="2">
    <source>
        <dbReference type="Proteomes" id="UP000231259"/>
    </source>
</evidence>
<dbReference type="OrthoDB" id="7204167at2"/>
<gene>
    <name evidence="1" type="ORF">P775_13100</name>
</gene>
<evidence type="ECO:0000313" key="1">
    <source>
        <dbReference type="EMBL" id="PIL19739.1"/>
    </source>
</evidence>
<dbReference type="EMBL" id="AWWI01000089">
    <property type="protein sequence ID" value="PIL19739.1"/>
    <property type="molecule type" value="Genomic_DNA"/>
</dbReference>
<keyword evidence="2" id="KW-1185">Reference proteome</keyword>
<dbReference type="Proteomes" id="UP000231259">
    <property type="component" value="Unassembled WGS sequence"/>
</dbReference>
<dbReference type="RefSeq" id="WP_099911311.1">
    <property type="nucleotide sequence ID" value="NZ_AWWI01000089.1"/>
</dbReference>
<organism evidence="1 2">
    <name type="scientific">Puniceibacterium antarcticum</name>
    <dbReference type="NCBI Taxonomy" id="1206336"/>
    <lineage>
        <taxon>Bacteria</taxon>
        <taxon>Pseudomonadati</taxon>
        <taxon>Pseudomonadota</taxon>
        <taxon>Alphaproteobacteria</taxon>
        <taxon>Rhodobacterales</taxon>
        <taxon>Paracoccaceae</taxon>
        <taxon>Puniceibacterium</taxon>
    </lineage>
</organism>